<dbReference type="InterPro" id="IPR050166">
    <property type="entry name" value="ABC_transporter_ATP-bind"/>
</dbReference>
<proteinExistence type="predicted"/>
<dbReference type="RefSeq" id="WP_014455886.1">
    <property type="nucleotide sequence ID" value="NC_017098.1"/>
</dbReference>
<accession>H9UK60</accession>
<feature type="domain" description="ABC transporter" evidence="4">
    <location>
        <begin position="6"/>
        <end position="231"/>
    </location>
</feature>
<dbReference type="GO" id="GO:0005524">
    <property type="term" value="F:ATP binding"/>
    <property type="evidence" value="ECO:0007669"/>
    <property type="project" value="UniProtKB-KW"/>
</dbReference>
<evidence type="ECO:0000259" key="4">
    <source>
        <dbReference type="PROSITE" id="PS50893"/>
    </source>
</evidence>
<organism evidence="5 6">
    <name type="scientific">Spirochaeta africana (strain ATCC 700263 / DSM 8902 / Z-7692)</name>
    <dbReference type="NCBI Taxonomy" id="889378"/>
    <lineage>
        <taxon>Bacteria</taxon>
        <taxon>Pseudomonadati</taxon>
        <taxon>Spirochaetota</taxon>
        <taxon>Spirochaetia</taxon>
        <taxon>Spirochaetales</taxon>
        <taxon>Spirochaetaceae</taxon>
        <taxon>Spirochaeta</taxon>
    </lineage>
</organism>
<dbReference type="GO" id="GO:0016887">
    <property type="term" value="F:ATP hydrolysis activity"/>
    <property type="evidence" value="ECO:0007669"/>
    <property type="project" value="InterPro"/>
</dbReference>
<dbReference type="InterPro" id="IPR003593">
    <property type="entry name" value="AAA+_ATPase"/>
</dbReference>
<keyword evidence="1" id="KW-0813">Transport</keyword>
<dbReference type="InterPro" id="IPR017871">
    <property type="entry name" value="ABC_transporter-like_CS"/>
</dbReference>
<sequence length="248" mass="27195">MSRPLLTVENACLQYPGEFALSGVSLELCAGEMASIVGHSGCGKTSLLYAIAGLRQLDSGTIHLHTDSGRCGLMFQDDRLLPWLTIQENCLLGLPASRQRTDTAVGHQEDCTRLLQTLRLSAHAGKYPDQLSGGQRQRAALARMLIRRPQLLLLDEPFAALDEQTREHLQDELLSYVGIHGITLLLVTHSVTEAVYLGSRIMIMGKSRFHAELRNPCHLHPDARDQAAFFETVRQVRTCLAAAGGDAS</sequence>
<keyword evidence="2" id="KW-0547">Nucleotide-binding</keyword>
<keyword evidence="6" id="KW-1185">Reference proteome</keyword>
<protein>
    <submittedName>
        <fullName evidence="5">ABC-type nitrate/sulfonate/bicarbonate transport system, ATPase component</fullName>
    </submittedName>
</protein>
<dbReference type="AlphaFoldDB" id="H9UK60"/>
<dbReference type="Pfam" id="PF00005">
    <property type="entry name" value="ABC_tran"/>
    <property type="match status" value="1"/>
</dbReference>
<dbReference type="Proteomes" id="UP000007383">
    <property type="component" value="Chromosome"/>
</dbReference>
<dbReference type="PANTHER" id="PTHR42788">
    <property type="entry name" value="TAURINE IMPORT ATP-BINDING PROTEIN-RELATED"/>
    <property type="match status" value="1"/>
</dbReference>
<dbReference type="KEGG" id="sfc:Spiaf_1846"/>
<evidence type="ECO:0000256" key="1">
    <source>
        <dbReference type="ARBA" id="ARBA00022448"/>
    </source>
</evidence>
<evidence type="ECO:0000256" key="2">
    <source>
        <dbReference type="ARBA" id="ARBA00022741"/>
    </source>
</evidence>
<dbReference type="SUPFAM" id="SSF52540">
    <property type="entry name" value="P-loop containing nucleoside triphosphate hydrolases"/>
    <property type="match status" value="1"/>
</dbReference>
<dbReference type="EMBL" id="CP003282">
    <property type="protein sequence ID" value="AFG37903.1"/>
    <property type="molecule type" value="Genomic_DNA"/>
</dbReference>
<dbReference type="eggNOG" id="COG1116">
    <property type="taxonomic scope" value="Bacteria"/>
</dbReference>
<dbReference type="Gene3D" id="3.40.50.300">
    <property type="entry name" value="P-loop containing nucleotide triphosphate hydrolases"/>
    <property type="match status" value="1"/>
</dbReference>
<dbReference type="InterPro" id="IPR003439">
    <property type="entry name" value="ABC_transporter-like_ATP-bd"/>
</dbReference>
<gene>
    <name evidence="5" type="ordered locus">Spiaf_1846</name>
</gene>
<reference evidence="6" key="1">
    <citation type="journal article" date="2013" name="Stand. Genomic Sci.">
        <title>Complete genome sequence of the halophilic bacterium Spirochaeta africana type strain (Z-7692(T)) from the alkaline Lake Magadi in the East African Rift.</title>
        <authorList>
            <person name="Liolos K."/>
            <person name="Abt B."/>
            <person name="Scheuner C."/>
            <person name="Teshima H."/>
            <person name="Held B."/>
            <person name="Lapidus A."/>
            <person name="Nolan M."/>
            <person name="Lucas S."/>
            <person name="Deshpande S."/>
            <person name="Cheng J.F."/>
            <person name="Tapia R."/>
            <person name="Goodwin L.A."/>
            <person name="Pitluck S."/>
            <person name="Pagani I."/>
            <person name="Ivanova N."/>
            <person name="Mavromatis K."/>
            <person name="Mikhailova N."/>
            <person name="Huntemann M."/>
            <person name="Pati A."/>
            <person name="Chen A."/>
            <person name="Palaniappan K."/>
            <person name="Land M."/>
            <person name="Rohde M."/>
            <person name="Tindall B.J."/>
            <person name="Detter J.C."/>
            <person name="Goker M."/>
            <person name="Bristow J."/>
            <person name="Eisen J.A."/>
            <person name="Markowitz V."/>
            <person name="Hugenholtz P."/>
            <person name="Woyke T."/>
            <person name="Klenk H.P."/>
            <person name="Kyrpides N.C."/>
        </authorList>
    </citation>
    <scope>NUCLEOTIDE SEQUENCE</scope>
    <source>
        <strain evidence="6">ATCC 700263 / DSM 8902 / Z-7692</strain>
    </source>
</reference>
<name>H9UK60_SPIAZ</name>
<dbReference type="STRING" id="889378.Spiaf_1846"/>
<dbReference type="PANTHER" id="PTHR42788:SF13">
    <property type="entry name" value="ALIPHATIC SULFONATES IMPORT ATP-BINDING PROTEIN SSUB"/>
    <property type="match status" value="1"/>
</dbReference>
<dbReference type="SMART" id="SM00382">
    <property type="entry name" value="AAA"/>
    <property type="match status" value="1"/>
</dbReference>
<dbReference type="PROSITE" id="PS50893">
    <property type="entry name" value="ABC_TRANSPORTER_2"/>
    <property type="match status" value="1"/>
</dbReference>
<dbReference type="PATRIC" id="fig|889378.3.peg.1836"/>
<dbReference type="OrthoDB" id="9801958at2"/>
<evidence type="ECO:0000313" key="6">
    <source>
        <dbReference type="Proteomes" id="UP000007383"/>
    </source>
</evidence>
<dbReference type="HOGENOM" id="CLU_000604_1_22_12"/>
<evidence type="ECO:0000313" key="5">
    <source>
        <dbReference type="EMBL" id="AFG37903.1"/>
    </source>
</evidence>
<dbReference type="PROSITE" id="PS00211">
    <property type="entry name" value="ABC_TRANSPORTER_1"/>
    <property type="match status" value="1"/>
</dbReference>
<evidence type="ECO:0000256" key="3">
    <source>
        <dbReference type="ARBA" id="ARBA00022840"/>
    </source>
</evidence>
<dbReference type="InterPro" id="IPR027417">
    <property type="entry name" value="P-loop_NTPase"/>
</dbReference>
<keyword evidence="3" id="KW-0067">ATP-binding</keyword>